<feature type="non-terminal residue" evidence="1">
    <location>
        <position position="36"/>
    </location>
</feature>
<dbReference type="AlphaFoldDB" id="X1DRE4"/>
<proteinExistence type="predicted"/>
<organism evidence="1">
    <name type="scientific">marine sediment metagenome</name>
    <dbReference type="NCBI Taxonomy" id="412755"/>
    <lineage>
        <taxon>unclassified sequences</taxon>
        <taxon>metagenomes</taxon>
        <taxon>ecological metagenomes</taxon>
    </lineage>
</organism>
<dbReference type="EMBL" id="BART01037767">
    <property type="protein sequence ID" value="GAH10835.1"/>
    <property type="molecule type" value="Genomic_DNA"/>
</dbReference>
<reference evidence="1" key="1">
    <citation type="journal article" date="2014" name="Front. Microbiol.">
        <title>High frequency of phylogenetically diverse reductive dehalogenase-homologous genes in deep subseafloor sedimentary metagenomes.</title>
        <authorList>
            <person name="Kawai M."/>
            <person name="Futagami T."/>
            <person name="Toyoda A."/>
            <person name="Takaki Y."/>
            <person name="Nishi S."/>
            <person name="Hori S."/>
            <person name="Arai W."/>
            <person name="Tsubouchi T."/>
            <person name="Morono Y."/>
            <person name="Uchiyama I."/>
            <person name="Ito T."/>
            <person name="Fujiyama A."/>
            <person name="Inagaki F."/>
            <person name="Takami H."/>
        </authorList>
    </citation>
    <scope>NUCLEOTIDE SEQUENCE</scope>
    <source>
        <strain evidence="1">Expedition CK06-06</strain>
    </source>
</reference>
<sequence length="36" mass="3963">MAKLDGSAPIEDVLNDLLLKNSYISKKTKDSISKII</sequence>
<accession>X1DRE4</accession>
<evidence type="ECO:0000313" key="1">
    <source>
        <dbReference type="EMBL" id="GAH10835.1"/>
    </source>
</evidence>
<comment type="caution">
    <text evidence="1">The sequence shown here is derived from an EMBL/GenBank/DDBJ whole genome shotgun (WGS) entry which is preliminary data.</text>
</comment>
<protein>
    <submittedName>
        <fullName evidence="1">Uncharacterized protein</fullName>
    </submittedName>
</protein>
<gene>
    <name evidence="1" type="ORF">S01H4_63018</name>
</gene>
<name>X1DRE4_9ZZZZ</name>